<organism evidence="3 4">
    <name type="scientific">Triparma columacea</name>
    <dbReference type="NCBI Taxonomy" id="722753"/>
    <lineage>
        <taxon>Eukaryota</taxon>
        <taxon>Sar</taxon>
        <taxon>Stramenopiles</taxon>
        <taxon>Ochrophyta</taxon>
        <taxon>Bolidophyceae</taxon>
        <taxon>Parmales</taxon>
        <taxon>Triparmaceae</taxon>
        <taxon>Triparma</taxon>
    </lineage>
</organism>
<dbReference type="Proteomes" id="UP001165065">
    <property type="component" value="Unassembled WGS sequence"/>
</dbReference>
<comment type="caution">
    <text evidence="3">The sequence shown here is derived from an EMBL/GenBank/DDBJ whole genome shotgun (WGS) entry which is preliminary data.</text>
</comment>
<reference evidence="4" key="1">
    <citation type="journal article" date="2023" name="Commun. Biol.">
        <title>Genome analysis of Parmales, the sister group of diatoms, reveals the evolutionary specialization of diatoms from phago-mixotrophs to photoautotrophs.</title>
        <authorList>
            <person name="Ban H."/>
            <person name="Sato S."/>
            <person name="Yoshikawa S."/>
            <person name="Yamada K."/>
            <person name="Nakamura Y."/>
            <person name="Ichinomiya M."/>
            <person name="Sato N."/>
            <person name="Blanc-Mathieu R."/>
            <person name="Endo H."/>
            <person name="Kuwata A."/>
            <person name="Ogata H."/>
        </authorList>
    </citation>
    <scope>NUCLEOTIDE SEQUENCE [LARGE SCALE GENOMIC DNA]</scope>
</reference>
<keyword evidence="2" id="KW-0812">Transmembrane</keyword>
<feature type="transmembrane region" description="Helical" evidence="2">
    <location>
        <begin position="184"/>
        <end position="213"/>
    </location>
</feature>
<name>A0A9W7GCQ6_9STRA</name>
<accession>A0A9W7GCQ6</accession>
<sequence>MQPSSASHNPPPAPALTGSDVVVVPTSSSGPVQSPPLDFLVPGPTRSPPSPREVQLTPGDVLTQRLRVFFGVITCCILPTVSTLVALLLYSVIVMTEQERELDCNGGVRVYLVSAVFVIFYTPNHRYFKKRFLDYSRERDGGNRPWSVLVADRVFQFMFLMYICMGFTLVSVSEGCNDKLWNSVFAVIVAQSVLVGLLLLPLFCVPCIFVYLLRSGVGVGVRRVSVPQGLSKTAAEAIPIIDYRCV</sequence>
<feature type="compositionally biased region" description="Low complexity" evidence="1">
    <location>
        <begin position="19"/>
        <end position="36"/>
    </location>
</feature>
<dbReference type="AlphaFoldDB" id="A0A9W7GCQ6"/>
<feature type="transmembrane region" description="Helical" evidence="2">
    <location>
        <begin position="154"/>
        <end position="172"/>
    </location>
</feature>
<keyword evidence="2" id="KW-1133">Transmembrane helix</keyword>
<evidence type="ECO:0000256" key="2">
    <source>
        <dbReference type="SAM" id="Phobius"/>
    </source>
</evidence>
<evidence type="ECO:0000313" key="4">
    <source>
        <dbReference type="Proteomes" id="UP001165065"/>
    </source>
</evidence>
<feature type="transmembrane region" description="Helical" evidence="2">
    <location>
        <begin position="68"/>
        <end position="94"/>
    </location>
</feature>
<feature type="region of interest" description="Disordered" evidence="1">
    <location>
        <begin position="1"/>
        <end position="54"/>
    </location>
</feature>
<proteinExistence type="predicted"/>
<protein>
    <submittedName>
        <fullName evidence="3">Uncharacterized protein</fullName>
    </submittedName>
</protein>
<evidence type="ECO:0000256" key="1">
    <source>
        <dbReference type="SAM" id="MobiDB-lite"/>
    </source>
</evidence>
<dbReference type="EMBL" id="BRYA01000195">
    <property type="protein sequence ID" value="GMI43601.1"/>
    <property type="molecule type" value="Genomic_DNA"/>
</dbReference>
<keyword evidence="4" id="KW-1185">Reference proteome</keyword>
<feature type="transmembrane region" description="Helical" evidence="2">
    <location>
        <begin position="106"/>
        <end position="123"/>
    </location>
</feature>
<keyword evidence="2" id="KW-0472">Membrane</keyword>
<gene>
    <name evidence="3" type="ORF">TrCOL_g7375</name>
</gene>
<evidence type="ECO:0000313" key="3">
    <source>
        <dbReference type="EMBL" id="GMI43601.1"/>
    </source>
</evidence>
<dbReference type="OrthoDB" id="8062037at2759"/>